<keyword evidence="1" id="KW-0677">Repeat</keyword>
<dbReference type="PANTHER" id="PTHR10039:SF14">
    <property type="entry name" value="NACHT DOMAIN-CONTAINING PROTEIN"/>
    <property type="match status" value="1"/>
</dbReference>
<dbReference type="InterPro" id="IPR056884">
    <property type="entry name" value="NPHP3-like_N"/>
</dbReference>
<dbReference type="InterPro" id="IPR027417">
    <property type="entry name" value="P-loop_NTPase"/>
</dbReference>
<sequence length="449" mass="50435">MCPDPPDNSANGLLLCDNMHRRRRNGPVLRRIDVRKGLLSEQLCVGYTQPYTASLVFFTCESLSLEATTQTLLAPHFIHVDYQFLRLMMNNYFVGGTGGSGGPGYGNGLGGSGGDAMGASLNCDIQVRDGNFIMNNAIQQDERGIYILHGAVAAAAVHDSAESYPQPRCHPETRAKMLKYLHHWALDKNIQHNILWLYGPAGAGKSAIIQTLVRQIVDSGRLGGSFFFKRDHPTRGNGRMLFATIAYQLALHVPWLRAQISEIVERDPSIVRRAIETQMQRLISEPCRSHPNRDRLTILIDGLDECEGHGIQEEILRVIRTGGSQFTIPLRFIVASRPEPHIREMFDSAFYSGIYRSLNVEQSFADVRKYLRDEFSRIHREHRTMAKIPFPWPMPQVLGELVEKSSGHFIYASTIIKFIDDKNYRPTERLAVVQDPNSPGSGTAFDTLD</sequence>
<organism evidence="3 4">
    <name type="scientific">Mycena sanguinolenta</name>
    <dbReference type="NCBI Taxonomy" id="230812"/>
    <lineage>
        <taxon>Eukaryota</taxon>
        <taxon>Fungi</taxon>
        <taxon>Dikarya</taxon>
        <taxon>Basidiomycota</taxon>
        <taxon>Agaricomycotina</taxon>
        <taxon>Agaricomycetes</taxon>
        <taxon>Agaricomycetidae</taxon>
        <taxon>Agaricales</taxon>
        <taxon>Marasmiineae</taxon>
        <taxon>Mycenaceae</taxon>
        <taxon>Mycena</taxon>
    </lineage>
</organism>
<dbReference type="Gene3D" id="3.40.50.300">
    <property type="entry name" value="P-loop containing nucleotide triphosphate hydrolases"/>
    <property type="match status" value="1"/>
</dbReference>
<dbReference type="SUPFAM" id="SSF52540">
    <property type="entry name" value="P-loop containing nucleoside triphosphate hydrolases"/>
    <property type="match status" value="1"/>
</dbReference>
<accession>A0A8H7CGA8</accession>
<gene>
    <name evidence="3" type="ORF">MSAN_02356600</name>
</gene>
<evidence type="ECO:0000313" key="4">
    <source>
        <dbReference type="Proteomes" id="UP000623467"/>
    </source>
</evidence>
<dbReference type="AlphaFoldDB" id="A0A8H7CGA8"/>
<dbReference type="PROSITE" id="PS50837">
    <property type="entry name" value="NACHT"/>
    <property type="match status" value="1"/>
</dbReference>
<name>A0A8H7CGA8_9AGAR</name>
<dbReference type="Proteomes" id="UP000623467">
    <property type="component" value="Unassembled WGS sequence"/>
</dbReference>
<feature type="domain" description="NACHT" evidence="2">
    <location>
        <begin position="193"/>
        <end position="305"/>
    </location>
</feature>
<dbReference type="EMBL" id="JACAZH010000043">
    <property type="protein sequence ID" value="KAF7334872.1"/>
    <property type="molecule type" value="Genomic_DNA"/>
</dbReference>
<dbReference type="Pfam" id="PF24883">
    <property type="entry name" value="NPHP3_N"/>
    <property type="match status" value="1"/>
</dbReference>
<proteinExistence type="predicted"/>
<protein>
    <submittedName>
        <fullName evidence="3">Putative nwd2 protein</fullName>
    </submittedName>
</protein>
<evidence type="ECO:0000259" key="2">
    <source>
        <dbReference type="PROSITE" id="PS50837"/>
    </source>
</evidence>
<dbReference type="PANTHER" id="PTHR10039">
    <property type="entry name" value="AMELOGENIN"/>
    <property type="match status" value="1"/>
</dbReference>
<evidence type="ECO:0000313" key="3">
    <source>
        <dbReference type="EMBL" id="KAF7334872.1"/>
    </source>
</evidence>
<evidence type="ECO:0000256" key="1">
    <source>
        <dbReference type="ARBA" id="ARBA00022737"/>
    </source>
</evidence>
<keyword evidence="4" id="KW-1185">Reference proteome</keyword>
<dbReference type="OrthoDB" id="5967843at2759"/>
<reference evidence="3" key="1">
    <citation type="submission" date="2020-05" db="EMBL/GenBank/DDBJ databases">
        <title>Mycena genomes resolve the evolution of fungal bioluminescence.</title>
        <authorList>
            <person name="Tsai I.J."/>
        </authorList>
    </citation>
    <scope>NUCLEOTIDE SEQUENCE</scope>
    <source>
        <strain evidence="3">160909Yilan</strain>
    </source>
</reference>
<dbReference type="InterPro" id="IPR007111">
    <property type="entry name" value="NACHT_NTPase"/>
</dbReference>
<comment type="caution">
    <text evidence="3">The sequence shown here is derived from an EMBL/GenBank/DDBJ whole genome shotgun (WGS) entry which is preliminary data.</text>
</comment>